<dbReference type="Proteomes" id="UP001469553">
    <property type="component" value="Unassembled WGS sequence"/>
</dbReference>
<dbReference type="EMBL" id="JAHRIP010038183">
    <property type="protein sequence ID" value="MEQ2295027.1"/>
    <property type="molecule type" value="Genomic_DNA"/>
</dbReference>
<comment type="caution">
    <text evidence="2">The sequence shown here is derived from an EMBL/GenBank/DDBJ whole genome shotgun (WGS) entry which is preliminary data.</text>
</comment>
<evidence type="ECO:0000313" key="3">
    <source>
        <dbReference type="Proteomes" id="UP001469553"/>
    </source>
</evidence>
<keyword evidence="3" id="KW-1185">Reference proteome</keyword>
<organism evidence="2 3">
    <name type="scientific">Ameca splendens</name>
    <dbReference type="NCBI Taxonomy" id="208324"/>
    <lineage>
        <taxon>Eukaryota</taxon>
        <taxon>Metazoa</taxon>
        <taxon>Chordata</taxon>
        <taxon>Craniata</taxon>
        <taxon>Vertebrata</taxon>
        <taxon>Euteleostomi</taxon>
        <taxon>Actinopterygii</taxon>
        <taxon>Neopterygii</taxon>
        <taxon>Teleostei</taxon>
        <taxon>Neoteleostei</taxon>
        <taxon>Acanthomorphata</taxon>
        <taxon>Ovalentaria</taxon>
        <taxon>Atherinomorphae</taxon>
        <taxon>Cyprinodontiformes</taxon>
        <taxon>Goodeidae</taxon>
        <taxon>Ameca</taxon>
    </lineage>
</organism>
<feature type="signal peptide" evidence="1">
    <location>
        <begin position="1"/>
        <end position="24"/>
    </location>
</feature>
<proteinExistence type="predicted"/>
<evidence type="ECO:0000313" key="2">
    <source>
        <dbReference type="EMBL" id="MEQ2295027.1"/>
    </source>
</evidence>
<gene>
    <name evidence="2" type="ORF">AMECASPLE_009898</name>
</gene>
<evidence type="ECO:0000256" key="1">
    <source>
        <dbReference type="SAM" id="SignalP"/>
    </source>
</evidence>
<keyword evidence="1" id="KW-0732">Signal</keyword>
<reference evidence="2 3" key="1">
    <citation type="submission" date="2021-06" db="EMBL/GenBank/DDBJ databases">
        <authorList>
            <person name="Palmer J.M."/>
        </authorList>
    </citation>
    <scope>NUCLEOTIDE SEQUENCE [LARGE SCALE GENOMIC DNA]</scope>
    <source>
        <strain evidence="2 3">AS_MEX2019</strain>
        <tissue evidence="2">Muscle</tissue>
    </source>
</reference>
<name>A0ABV0YMU7_9TELE</name>
<sequence length="99" mass="11430">MAASRSWEMLTFLCFLESKMLVMPLYQTKYKKSTLSPGEYKHAESSCSGFSQWSYCHLQKYTVPGQNQPVRTRRNVLAMSITLMYTLLTPYPAQHIPSL</sequence>
<protein>
    <recommendedName>
        <fullName evidence="4">Secreted protein</fullName>
    </recommendedName>
</protein>
<accession>A0ABV0YMU7</accession>
<feature type="chain" id="PRO_5046946801" description="Secreted protein" evidence="1">
    <location>
        <begin position="25"/>
        <end position="99"/>
    </location>
</feature>
<evidence type="ECO:0008006" key="4">
    <source>
        <dbReference type="Google" id="ProtNLM"/>
    </source>
</evidence>